<dbReference type="GO" id="GO:0071949">
    <property type="term" value="F:FAD binding"/>
    <property type="evidence" value="ECO:0007669"/>
    <property type="project" value="TreeGrafter"/>
</dbReference>
<dbReference type="Proteomes" id="UP000241912">
    <property type="component" value="Unassembled WGS sequence"/>
</dbReference>
<accession>A0A2P7NRE5</accession>
<dbReference type="GO" id="GO:0012501">
    <property type="term" value="P:programmed cell death"/>
    <property type="evidence" value="ECO:0007669"/>
    <property type="project" value="TreeGrafter"/>
</dbReference>
<evidence type="ECO:0000256" key="1">
    <source>
        <dbReference type="ARBA" id="ARBA00001974"/>
    </source>
</evidence>
<keyword evidence="7" id="KW-0520">NAD</keyword>
<evidence type="ECO:0000256" key="2">
    <source>
        <dbReference type="ARBA" id="ARBA00022630"/>
    </source>
</evidence>
<dbReference type="GO" id="GO:0016174">
    <property type="term" value="F:NAD(P)H oxidase H2O2-forming activity"/>
    <property type="evidence" value="ECO:0007669"/>
    <property type="project" value="TreeGrafter"/>
</dbReference>
<evidence type="ECO:0000313" key="12">
    <source>
        <dbReference type="Proteomes" id="UP000241912"/>
    </source>
</evidence>
<keyword evidence="12" id="KW-1185">Reference proteome</keyword>
<evidence type="ECO:0000256" key="4">
    <source>
        <dbReference type="ARBA" id="ARBA00022827"/>
    </source>
</evidence>
<dbReference type="GO" id="GO:0033108">
    <property type="term" value="P:mitochondrial respiratory chain complex assembly"/>
    <property type="evidence" value="ECO:0007669"/>
    <property type="project" value="TreeGrafter"/>
</dbReference>
<dbReference type="PRINTS" id="PR00368">
    <property type="entry name" value="FADPNR"/>
</dbReference>
<evidence type="ECO:0000259" key="9">
    <source>
        <dbReference type="Pfam" id="PF07992"/>
    </source>
</evidence>
<dbReference type="Gene3D" id="3.30.390.30">
    <property type="match status" value="1"/>
</dbReference>
<comment type="caution">
    <text evidence="11">The sequence shown here is derived from an EMBL/GenBank/DDBJ whole genome shotgun (WGS) entry which is preliminary data.</text>
</comment>
<evidence type="ECO:0000259" key="10">
    <source>
        <dbReference type="Pfam" id="PF14721"/>
    </source>
</evidence>
<keyword evidence="5" id="KW-0809">Transit peptide</keyword>
<dbReference type="SMART" id="SM01353">
    <property type="entry name" value="AIF_C"/>
    <property type="match status" value="1"/>
</dbReference>
<proteinExistence type="predicted"/>
<reference evidence="11 12" key="1">
    <citation type="submission" date="2018-03" db="EMBL/GenBank/DDBJ databases">
        <title>Draft genome of Nitrosomonas supralitoralis APG5.</title>
        <authorList>
            <person name="Urakawa H."/>
            <person name="Lopez J.V."/>
        </authorList>
    </citation>
    <scope>NUCLEOTIDE SEQUENCE [LARGE SCALE GENOMIC DNA]</scope>
    <source>
        <strain evidence="11 12">APG5</strain>
    </source>
</reference>
<dbReference type="Pfam" id="PF07992">
    <property type="entry name" value="Pyr_redox_2"/>
    <property type="match status" value="1"/>
</dbReference>
<evidence type="ECO:0000313" key="11">
    <source>
        <dbReference type="EMBL" id="PSJ16007.1"/>
    </source>
</evidence>
<name>A0A2P7NRE5_9PROT</name>
<feature type="domain" description="Mitochondrial apoptosis-inducing factor C-terminal" evidence="10">
    <location>
        <begin position="298"/>
        <end position="333"/>
    </location>
</feature>
<protein>
    <submittedName>
        <fullName evidence="11">Pyridine nucleotide-disulfide oxidoreductase</fullName>
    </submittedName>
</protein>
<feature type="domain" description="FAD/NAD(P)-binding" evidence="9">
    <location>
        <begin position="5"/>
        <end position="277"/>
    </location>
</feature>
<dbReference type="InterPro" id="IPR016156">
    <property type="entry name" value="FAD/NAD-linked_Rdtase_dimer_sf"/>
</dbReference>
<dbReference type="PRINTS" id="PR00469">
    <property type="entry name" value="PNDRDTASEII"/>
</dbReference>
<comment type="catalytic activity">
    <reaction evidence="8">
        <text>A + NADH + H(+) = AH2 + NAD(+)</text>
        <dbReference type="Rhea" id="RHEA:11356"/>
        <dbReference type="ChEBI" id="CHEBI:13193"/>
        <dbReference type="ChEBI" id="CHEBI:15378"/>
        <dbReference type="ChEBI" id="CHEBI:17499"/>
        <dbReference type="ChEBI" id="CHEBI:57540"/>
        <dbReference type="ChEBI" id="CHEBI:57945"/>
    </reaction>
</comment>
<evidence type="ECO:0000256" key="8">
    <source>
        <dbReference type="ARBA" id="ARBA00047786"/>
    </source>
</evidence>
<dbReference type="SUPFAM" id="SSF51905">
    <property type="entry name" value="FAD/NAD(P)-binding domain"/>
    <property type="match status" value="1"/>
</dbReference>
<keyword evidence="3" id="KW-0053">Apoptosis</keyword>
<dbReference type="AlphaFoldDB" id="A0A2P7NRE5"/>
<evidence type="ECO:0000256" key="7">
    <source>
        <dbReference type="ARBA" id="ARBA00023027"/>
    </source>
</evidence>
<dbReference type="OrthoDB" id="9769238at2"/>
<evidence type="ECO:0000256" key="6">
    <source>
        <dbReference type="ARBA" id="ARBA00023002"/>
    </source>
</evidence>
<dbReference type="Gene3D" id="3.50.50.60">
    <property type="entry name" value="FAD/NAD(P)-binding domain"/>
    <property type="match status" value="2"/>
</dbReference>
<keyword evidence="6" id="KW-0560">Oxidoreductase</keyword>
<dbReference type="RefSeq" id="WP_106708244.1">
    <property type="nucleotide sequence ID" value="NZ_PXXU01000086.1"/>
</dbReference>
<dbReference type="InterPro" id="IPR029324">
    <property type="entry name" value="AIF_C"/>
</dbReference>
<comment type="cofactor">
    <cofactor evidence="1">
        <name>FAD</name>
        <dbReference type="ChEBI" id="CHEBI:57692"/>
    </cofactor>
</comment>
<organism evidence="11 12">
    <name type="scientific">Nitrosomonas supralitoralis</name>
    <dbReference type="NCBI Taxonomy" id="2116706"/>
    <lineage>
        <taxon>Bacteria</taxon>
        <taxon>Pseudomonadati</taxon>
        <taxon>Pseudomonadota</taxon>
        <taxon>Betaproteobacteria</taxon>
        <taxon>Nitrosomonadales</taxon>
        <taxon>Nitrosomonadaceae</taxon>
        <taxon>Nitrosomonas</taxon>
    </lineage>
</organism>
<gene>
    <name evidence="11" type="ORF">C7H79_15900</name>
</gene>
<feature type="domain" description="Mitochondrial apoptosis-inducing factor C-terminal" evidence="10">
    <location>
        <begin position="341"/>
        <end position="378"/>
    </location>
</feature>
<keyword evidence="2" id="KW-0285">Flavoprotein</keyword>
<dbReference type="SUPFAM" id="SSF55424">
    <property type="entry name" value="FAD/NAD-linked reductases, dimerisation (C-terminal) domain"/>
    <property type="match status" value="1"/>
</dbReference>
<sequence length="393" mass="43237">MKHHKYLIVGGGMTADSAVHGIREIDRAGAIAMICEERHMPYDRPPLSKSLWKDAPYESIWRNADGLNVAVHLGKKVVALDPSKKTATDDAGNVYTYEKLLLATGGSVRRLPDSDKNIIYFRTADDYCKLRELSEQGSDFVVIGGGFIGSEIGAALAMNNKRVTMIFPESGIGARVYPRLLVEFINSYYREKGVTLLASETIKSVRATGSGKSIVSTGSGTEISVDGVVAGLGILPNTELAVQAGLAIDNGIIVDEQLHTSNPDIYAAGDVANFHSQVLGKRMRVEHEDNSNVMGKMAGRNMAGQSDTYRHQPFFYSDLFDLGYEAVGELDAGYDIIEDWKEPFRKGVIYYLRDEQVRGVLLWNTWGQVDVATQLIKEKAIHSRETLIGRITD</sequence>
<evidence type="ECO:0000256" key="5">
    <source>
        <dbReference type="ARBA" id="ARBA00022946"/>
    </source>
</evidence>
<dbReference type="Pfam" id="PF14721">
    <property type="entry name" value="AIF_C"/>
    <property type="match status" value="2"/>
</dbReference>
<keyword evidence="4" id="KW-0274">FAD</keyword>
<evidence type="ECO:0000256" key="3">
    <source>
        <dbReference type="ARBA" id="ARBA00022703"/>
    </source>
</evidence>
<dbReference type="GO" id="GO:0046983">
    <property type="term" value="F:protein dimerization activity"/>
    <property type="evidence" value="ECO:0007669"/>
    <property type="project" value="InterPro"/>
</dbReference>
<dbReference type="InterPro" id="IPR050446">
    <property type="entry name" value="FAD-oxidoreductase/Apoptosis"/>
</dbReference>
<dbReference type="PANTHER" id="PTHR43557:SF4">
    <property type="entry name" value="APOPTOSIS-INDUCING FACTOR 1, MITOCHONDRIAL"/>
    <property type="match status" value="1"/>
</dbReference>
<dbReference type="InterPro" id="IPR023753">
    <property type="entry name" value="FAD/NAD-binding_dom"/>
</dbReference>
<dbReference type="EMBL" id="PXXU01000086">
    <property type="protein sequence ID" value="PSJ16007.1"/>
    <property type="molecule type" value="Genomic_DNA"/>
</dbReference>
<dbReference type="GO" id="GO:0005737">
    <property type="term" value="C:cytoplasm"/>
    <property type="evidence" value="ECO:0007669"/>
    <property type="project" value="TreeGrafter"/>
</dbReference>
<dbReference type="PANTHER" id="PTHR43557">
    <property type="entry name" value="APOPTOSIS-INDUCING FACTOR 1"/>
    <property type="match status" value="1"/>
</dbReference>
<dbReference type="InterPro" id="IPR036188">
    <property type="entry name" value="FAD/NAD-bd_sf"/>
</dbReference>